<dbReference type="KEGG" id="dfl:DFE_1098"/>
<evidence type="ECO:0000313" key="2">
    <source>
        <dbReference type="EMBL" id="BBD07824.1"/>
    </source>
</evidence>
<dbReference type="PANTHER" id="PTHR12277">
    <property type="entry name" value="ALPHA/BETA HYDROLASE DOMAIN-CONTAINING PROTEIN"/>
    <property type="match status" value="1"/>
</dbReference>
<keyword evidence="2" id="KW-0378">Hydrolase</keyword>
<evidence type="ECO:0000259" key="1">
    <source>
        <dbReference type="Pfam" id="PF12146"/>
    </source>
</evidence>
<proteinExistence type="predicted"/>
<dbReference type="OrthoDB" id="9777090at2"/>
<protein>
    <submittedName>
        <fullName evidence="2">Alpha/beta hydrolase fold protein</fullName>
    </submittedName>
</protein>
<accession>A0A2Z6AX44</accession>
<evidence type="ECO:0000313" key="3">
    <source>
        <dbReference type="Proteomes" id="UP000269883"/>
    </source>
</evidence>
<keyword evidence="3" id="KW-1185">Reference proteome</keyword>
<sequence length="243" mass="26710">MVFFPSRESVVTPAAAGMRYEDVFLETPDFGSLHGWYLPADEPRGTVLFCHGNAGNISHRLETLTLLHGLRFNVLIFDYRGYGRSTGKPTEDNTYEDASLALAYLLSEKGESPSRIVLMGRSLGAAVAVHLAAKFSPAALIIESGFTSVPDLGKRIYPFLPRFLARIRYDSMSRIAAIKCPILVAHSPDDEIIPYAMGRKLYEAAVGPKRFLEMRGDHNAGFLVSGCAYIEGLELFFKGQAGL</sequence>
<reference evidence="2 3" key="1">
    <citation type="journal article" date="2018" name="Sci. Adv.">
        <title>Multi-heme cytochromes provide a pathway for survival in energy-limited environments.</title>
        <authorList>
            <person name="Deng X."/>
            <person name="Dohmae N."/>
            <person name="Nealson K.H."/>
            <person name="Hashimoto K."/>
            <person name="Okamoto A."/>
        </authorList>
    </citation>
    <scope>NUCLEOTIDE SEQUENCE [LARGE SCALE GENOMIC DNA]</scope>
    <source>
        <strain evidence="2 3">IS5</strain>
    </source>
</reference>
<feature type="domain" description="Serine aminopeptidase S33" evidence="1">
    <location>
        <begin position="42"/>
        <end position="165"/>
    </location>
</feature>
<dbReference type="PANTHER" id="PTHR12277:SF81">
    <property type="entry name" value="PROTEIN ABHD13"/>
    <property type="match status" value="1"/>
</dbReference>
<dbReference type="Gene3D" id="3.40.50.1820">
    <property type="entry name" value="alpha/beta hydrolase"/>
    <property type="match status" value="1"/>
</dbReference>
<dbReference type="AlphaFoldDB" id="A0A2Z6AX44"/>
<dbReference type="InterPro" id="IPR029058">
    <property type="entry name" value="AB_hydrolase_fold"/>
</dbReference>
<dbReference type="EMBL" id="AP017378">
    <property type="protein sequence ID" value="BBD07824.1"/>
    <property type="molecule type" value="Genomic_DNA"/>
</dbReference>
<dbReference type="SUPFAM" id="SSF53474">
    <property type="entry name" value="alpha/beta-Hydrolases"/>
    <property type="match status" value="1"/>
</dbReference>
<gene>
    <name evidence="2" type="ORF">DFE_1098</name>
</gene>
<organism evidence="2 3">
    <name type="scientific">Desulfovibrio ferrophilus</name>
    <dbReference type="NCBI Taxonomy" id="241368"/>
    <lineage>
        <taxon>Bacteria</taxon>
        <taxon>Pseudomonadati</taxon>
        <taxon>Thermodesulfobacteriota</taxon>
        <taxon>Desulfovibrionia</taxon>
        <taxon>Desulfovibrionales</taxon>
        <taxon>Desulfovibrionaceae</taxon>
        <taxon>Desulfovibrio</taxon>
    </lineage>
</organism>
<dbReference type="Pfam" id="PF12146">
    <property type="entry name" value="Hydrolase_4"/>
    <property type="match status" value="1"/>
</dbReference>
<dbReference type="Proteomes" id="UP000269883">
    <property type="component" value="Chromosome"/>
</dbReference>
<dbReference type="GO" id="GO:0016787">
    <property type="term" value="F:hydrolase activity"/>
    <property type="evidence" value="ECO:0007669"/>
    <property type="project" value="UniProtKB-KW"/>
</dbReference>
<dbReference type="InterPro" id="IPR022742">
    <property type="entry name" value="Hydrolase_4"/>
</dbReference>
<name>A0A2Z6AX44_9BACT</name>